<protein>
    <submittedName>
        <fullName evidence="4">Kinesin family member 25</fullName>
    </submittedName>
</protein>
<dbReference type="GO" id="GO:0007018">
    <property type="term" value="P:microtubule-based movement"/>
    <property type="evidence" value="ECO:0007669"/>
    <property type="project" value="InterPro"/>
</dbReference>
<reference evidence="4" key="1">
    <citation type="submission" date="2023-08" db="EMBL/GenBank/DDBJ databases">
        <authorList>
            <person name="Alioto T."/>
            <person name="Alioto T."/>
            <person name="Gomez Garrido J."/>
        </authorList>
    </citation>
    <scope>NUCLEOTIDE SEQUENCE</scope>
</reference>
<evidence type="ECO:0000259" key="3">
    <source>
        <dbReference type="Pfam" id="PF00225"/>
    </source>
</evidence>
<dbReference type="AlphaFoldDB" id="A0AA36ATP1"/>
<dbReference type="InterPro" id="IPR036961">
    <property type="entry name" value="Kinesin_motor_dom_sf"/>
</dbReference>
<organism evidence="4 5">
    <name type="scientific">Octopus vulgaris</name>
    <name type="common">Common octopus</name>
    <dbReference type="NCBI Taxonomy" id="6645"/>
    <lineage>
        <taxon>Eukaryota</taxon>
        <taxon>Metazoa</taxon>
        <taxon>Spiralia</taxon>
        <taxon>Lophotrochozoa</taxon>
        <taxon>Mollusca</taxon>
        <taxon>Cephalopoda</taxon>
        <taxon>Coleoidea</taxon>
        <taxon>Octopodiformes</taxon>
        <taxon>Octopoda</taxon>
        <taxon>Incirrata</taxon>
        <taxon>Octopodidae</taxon>
        <taxon>Octopus</taxon>
    </lineage>
</organism>
<dbReference type="GO" id="GO:0003777">
    <property type="term" value="F:microtubule motor activity"/>
    <property type="evidence" value="ECO:0007669"/>
    <property type="project" value="InterPro"/>
</dbReference>
<dbReference type="Gene3D" id="3.40.850.10">
    <property type="entry name" value="Kinesin motor domain"/>
    <property type="match status" value="1"/>
</dbReference>
<dbReference type="InterPro" id="IPR027417">
    <property type="entry name" value="P-loop_NTPase"/>
</dbReference>
<dbReference type="SUPFAM" id="SSF52540">
    <property type="entry name" value="P-loop containing nucleoside triphosphate hydrolases"/>
    <property type="match status" value="1"/>
</dbReference>
<dbReference type="EMBL" id="OX597817">
    <property type="protein sequence ID" value="CAI9721361.1"/>
    <property type="molecule type" value="Genomic_DNA"/>
</dbReference>
<name>A0AA36ATP1_OCTVU</name>
<evidence type="ECO:0000313" key="5">
    <source>
        <dbReference type="Proteomes" id="UP001162480"/>
    </source>
</evidence>
<dbReference type="GO" id="GO:0005524">
    <property type="term" value="F:ATP binding"/>
    <property type="evidence" value="ECO:0007669"/>
    <property type="project" value="UniProtKB-KW"/>
</dbReference>
<dbReference type="GO" id="GO:0008017">
    <property type="term" value="F:microtubule binding"/>
    <property type="evidence" value="ECO:0007669"/>
    <property type="project" value="InterPro"/>
</dbReference>
<feature type="domain" description="Kinesin motor" evidence="3">
    <location>
        <begin position="10"/>
        <end position="76"/>
    </location>
</feature>
<evidence type="ECO:0000256" key="1">
    <source>
        <dbReference type="ARBA" id="ARBA00022741"/>
    </source>
</evidence>
<keyword evidence="1" id="KW-0547">Nucleotide-binding</keyword>
<dbReference type="Proteomes" id="UP001162480">
    <property type="component" value="Chromosome 4"/>
</dbReference>
<proteinExistence type="predicted"/>
<evidence type="ECO:0000256" key="2">
    <source>
        <dbReference type="ARBA" id="ARBA00022840"/>
    </source>
</evidence>
<dbReference type="Pfam" id="PF00225">
    <property type="entry name" value="Kinesin"/>
    <property type="match status" value="1"/>
</dbReference>
<accession>A0AA36ATP1</accession>
<dbReference type="InterPro" id="IPR001752">
    <property type="entry name" value="Kinesin_motor_dom"/>
</dbReference>
<keyword evidence="2" id="KW-0067">ATP-binding</keyword>
<gene>
    <name evidence="4" type="ORF">OCTVUL_1B009636</name>
</gene>
<evidence type="ECO:0000313" key="4">
    <source>
        <dbReference type="EMBL" id="CAI9721361.1"/>
    </source>
</evidence>
<sequence length="149" mass="17351">MLGSHKNENYNLSHEAHPDEGVIPRAMRELFSLMSEKPTGTYQAEVSVVEIYNNDIRDLLSKDFKSFHANMPDLKTVKQTRNIFDNSCEDNETGEEDRHYSRVKQTYRSRLSLLAFHCDSNHKFVNIFFLTLKTDLTPYSSEAVFDMHI</sequence>
<keyword evidence="5" id="KW-1185">Reference proteome</keyword>